<dbReference type="SUPFAM" id="SSF56425">
    <property type="entry name" value="Succinate dehydrogenase/fumarate reductase flavoprotein, catalytic domain"/>
    <property type="match status" value="1"/>
</dbReference>
<dbReference type="EMBL" id="SMKO01000013">
    <property type="protein sequence ID" value="TDD10243.1"/>
    <property type="molecule type" value="Genomic_DNA"/>
</dbReference>
<organism evidence="6 7">
    <name type="scientific">Nonomuraea deserti</name>
    <dbReference type="NCBI Taxonomy" id="1848322"/>
    <lineage>
        <taxon>Bacteria</taxon>
        <taxon>Bacillati</taxon>
        <taxon>Actinomycetota</taxon>
        <taxon>Actinomycetes</taxon>
        <taxon>Streptosporangiales</taxon>
        <taxon>Streptosporangiaceae</taxon>
        <taxon>Nonomuraea</taxon>
    </lineage>
</organism>
<evidence type="ECO:0000313" key="6">
    <source>
        <dbReference type="EMBL" id="TDD10243.1"/>
    </source>
</evidence>
<dbReference type="InterPro" id="IPR050315">
    <property type="entry name" value="FAD-oxidoreductase_2"/>
</dbReference>
<dbReference type="Gene3D" id="3.50.50.60">
    <property type="entry name" value="FAD/NAD(P)-binding domain"/>
    <property type="match status" value="2"/>
</dbReference>
<comment type="cofactor">
    <cofactor evidence="1">
        <name>FAD</name>
        <dbReference type="ChEBI" id="CHEBI:57692"/>
    </cofactor>
</comment>
<dbReference type="PRINTS" id="PR00411">
    <property type="entry name" value="PNDRDTASEI"/>
</dbReference>
<protein>
    <submittedName>
        <fullName evidence="6">FAD-dependent oxidoreductase</fullName>
    </submittedName>
</protein>
<evidence type="ECO:0000313" key="7">
    <source>
        <dbReference type="Proteomes" id="UP000295258"/>
    </source>
</evidence>
<evidence type="ECO:0000256" key="2">
    <source>
        <dbReference type="ARBA" id="ARBA00022630"/>
    </source>
</evidence>
<dbReference type="InterPro" id="IPR003953">
    <property type="entry name" value="FAD-dep_OxRdtase_2_FAD-bd"/>
</dbReference>
<dbReference type="PANTHER" id="PTHR43400">
    <property type="entry name" value="FUMARATE REDUCTASE"/>
    <property type="match status" value="1"/>
</dbReference>
<dbReference type="InterPro" id="IPR036188">
    <property type="entry name" value="FAD/NAD-bd_sf"/>
</dbReference>
<keyword evidence="7" id="KW-1185">Reference proteome</keyword>
<proteinExistence type="predicted"/>
<dbReference type="RefSeq" id="WP_132593624.1">
    <property type="nucleotide sequence ID" value="NZ_SMKO01000013.1"/>
</dbReference>
<evidence type="ECO:0000259" key="5">
    <source>
        <dbReference type="Pfam" id="PF00890"/>
    </source>
</evidence>
<dbReference type="GO" id="GO:0008202">
    <property type="term" value="P:steroid metabolic process"/>
    <property type="evidence" value="ECO:0007669"/>
    <property type="project" value="UniProtKB-ARBA"/>
</dbReference>
<name>A0A4R4W2X3_9ACTN</name>
<dbReference type="AlphaFoldDB" id="A0A4R4W2X3"/>
<accession>A0A4R4W2X3</accession>
<dbReference type="PANTHER" id="PTHR43400:SF10">
    <property type="entry name" value="3-OXOSTEROID 1-DEHYDROGENASE"/>
    <property type="match status" value="1"/>
</dbReference>
<dbReference type="SUPFAM" id="SSF51905">
    <property type="entry name" value="FAD/NAD(P)-binding domain"/>
    <property type="match status" value="1"/>
</dbReference>
<feature type="domain" description="FAD-dependent oxidoreductase 2 FAD-binding" evidence="5">
    <location>
        <begin position="13"/>
        <end position="548"/>
    </location>
</feature>
<dbReference type="InterPro" id="IPR027477">
    <property type="entry name" value="Succ_DH/fumarate_Rdtase_cat_sf"/>
</dbReference>
<reference evidence="6 7" key="1">
    <citation type="submission" date="2019-03" db="EMBL/GenBank/DDBJ databases">
        <title>Draft genome sequences of novel Actinobacteria.</title>
        <authorList>
            <person name="Sahin N."/>
            <person name="Ay H."/>
            <person name="Saygin H."/>
        </authorList>
    </citation>
    <scope>NUCLEOTIDE SEQUENCE [LARGE SCALE GENOMIC DNA]</scope>
    <source>
        <strain evidence="6 7">KC310</strain>
    </source>
</reference>
<evidence type="ECO:0000256" key="3">
    <source>
        <dbReference type="ARBA" id="ARBA00022827"/>
    </source>
</evidence>
<dbReference type="Proteomes" id="UP000295258">
    <property type="component" value="Unassembled WGS sequence"/>
</dbReference>
<dbReference type="Pfam" id="PF00890">
    <property type="entry name" value="FAD_binding_2"/>
    <property type="match status" value="1"/>
</dbReference>
<dbReference type="Gene3D" id="3.90.700.10">
    <property type="entry name" value="Succinate dehydrogenase/fumarate reductase flavoprotein, catalytic domain"/>
    <property type="match status" value="1"/>
</dbReference>
<dbReference type="GO" id="GO:0033765">
    <property type="term" value="F:steroid dehydrogenase activity, acting on the CH-CH group of donors"/>
    <property type="evidence" value="ECO:0007669"/>
    <property type="project" value="UniProtKB-ARBA"/>
</dbReference>
<evidence type="ECO:0000256" key="4">
    <source>
        <dbReference type="ARBA" id="ARBA00023002"/>
    </source>
</evidence>
<sequence length="573" mass="61417">MTDNDATWQHEVDLLVLGSGAGGMGAAVVGAQEGLSVLVLEKTEWLGGTTAYSAGTCWIPGHRYQDDAAADTAAASGYLDSLVGDRAPRELREAYLAHGPAMVDYLDRIGVRFWHSKTVVDYHPEITGSGTGRALEPHTFDGRKLGKARFGRIRRPVPEFSLFHGTLMVRRPEVNQLLTVFDGSVRGMAVAARLGVRWAADRLTYPRGTRLAMGNALVANLYHKLLQRSGAVWFTARTTELVTDRTGRVVGAVVSHRGRTVRVAARRGVVLAAGGFSASPELRAQYLPRPTPQFTRAGEGATGDTLALARAVGGALGDPRDDNALWFPSSVGRRPDGSTAVFPHIWDRAKPGIVAVNAAGRRFVDESVSYHRFTRAMYDSHKFVPTVPAWLVIDSAKLAVYGLGMVRPHLPRARLKRYVDAGYLYTGRTVRELAAAVGVDADGLERTVSDNNRSARTGIDEEFGKGRSPFGHQYGDPAHTPNVNLGPIEKAPFYAIAVVPTPLATALGLRTNTDAQVLDEEGEPVPGLYACGNDANSIMASEYPGAGCQIGAGLTFGYLAARHAARGRGGARA</sequence>
<evidence type="ECO:0000256" key="1">
    <source>
        <dbReference type="ARBA" id="ARBA00001974"/>
    </source>
</evidence>
<keyword evidence="4" id="KW-0560">Oxidoreductase</keyword>
<comment type="caution">
    <text evidence="6">The sequence shown here is derived from an EMBL/GenBank/DDBJ whole genome shotgun (WGS) entry which is preliminary data.</text>
</comment>
<gene>
    <name evidence="6" type="ORF">E1292_08095</name>
</gene>
<keyword evidence="2" id="KW-0285">Flavoprotein</keyword>
<keyword evidence="3" id="KW-0274">FAD</keyword>